<comment type="caution">
    <text evidence="4">The sequence shown here is derived from an EMBL/GenBank/DDBJ whole genome shotgun (WGS) entry which is preliminary data.</text>
</comment>
<dbReference type="AlphaFoldDB" id="A0A371PLS2"/>
<keyword evidence="5" id="KW-1185">Reference proteome</keyword>
<feature type="signal peptide" evidence="3">
    <location>
        <begin position="1"/>
        <end position="22"/>
    </location>
</feature>
<evidence type="ECO:0000256" key="3">
    <source>
        <dbReference type="SAM" id="SignalP"/>
    </source>
</evidence>
<dbReference type="EMBL" id="QUBQ01000001">
    <property type="protein sequence ID" value="REK77160.1"/>
    <property type="molecule type" value="Genomic_DNA"/>
</dbReference>
<gene>
    <name evidence="4" type="ORF">DX130_09200</name>
</gene>
<sequence length="148" mass="15339">MKKGILVMLALTLFLSFGFGQVADAKRGGGMKSPKQSFTQTPKKTDNVNQSNPGTKAGATPGATAGAAKSGGLFGGSGLMKGLMLGGLAGMLFGGLFGGMGAFGEILGLLINVMAIFAVILLIRVAWVYLRNNKNKNNNGTPDQRRPY</sequence>
<reference evidence="4 5" key="1">
    <citation type="submission" date="2018-08" db="EMBL/GenBank/DDBJ databases">
        <title>Paenibacillus sp. M4BSY-1, whole genome shotgun sequence.</title>
        <authorList>
            <person name="Tuo L."/>
        </authorList>
    </citation>
    <scope>NUCLEOTIDE SEQUENCE [LARGE SCALE GENOMIC DNA]</scope>
    <source>
        <strain evidence="4 5">M4BSY-1</strain>
    </source>
</reference>
<dbReference type="Proteomes" id="UP000261905">
    <property type="component" value="Unassembled WGS sequence"/>
</dbReference>
<feature type="compositionally biased region" description="Polar residues" evidence="1">
    <location>
        <begin position="34"/>
        <end position="52"/>
    </location>
</feature>
<feature type="transmembrane region" description="Helical" evidence="2">
    <location>
        <begin position="83"/>
        <end position="103"/>
    </location>
</feature>
<evidence type="ECO:0000313" key="5">
    <source>
        <dbReference type="Proteomes" id="UP000261905"/>
    </source>
</evidence>
<organism evidence="4 5">
    <name type="scientific">Paenibacillus paeoniae</name>
    <dbReference type="NCBI Taxonomy" id="2292705"/>
    <lineage>
        <taxon>Bacteria</taxon>
        <taxon>Bacillati</taxon>
        <taxon>Bacillota</taxon>
        <taxon>Bacilli</taxon>
        <taxon>Bacillales</taxon>
        <taxon>Paenibacillaceae</taxon>
        <taxon>Paenibacillus</taxon>
    </lineage>
</organism>
<feature type="transmembrane region" description="Helical" evidence="2">
    <location>
        <begin position="110"/>
        <end position="130"/>
    </location>
</feature>
<dbReference type="OrthoDB" id="2666619at2"/>
<dbReference type="RefSeq" id="WP_116044588.1">
    <property type="nucleotide sequence ID" value="NZ_QUBQ01000001.1"/>
</dbReference>
<accession>A0A371PLS2</accession>
<evidence type="ECO:0000256" key="2">
    <source>
        <dbReference type="SAM" id="Phobius"/>
    </source>
</evidence>
<keyword evidence="2" id="KW-0472">Membrane</keyword>
<name>A0A371PLS2_9BACL</name>
<feature type="chain" id="PRO_5038641048" description="Preprotein translocase subunit Tim44" evidence="3">
    <location>
        <begin position="23"/>
        <end position="148"/>
    </location>
</feature>
<protein>
    <recommendedName>
        <fullName evidence="6">Preprotein translocase subunit Tim44</fullName>
    </recommendedName>
</protein>
<feature type="region of interest" description="Disordered" evidence="1">
    <location>
        <begin position="27"/>
        <end position="63"/>
    </location>
</feature>
<proteinExistence type="predicted"/>
<dbReference type="PANTHER" id="PTHR41542">
    <property type="entry name" value="BLL5807 PROTEIN"/>
    <property type="match status" value="1"/>
</dbReference>
<feature type="compositionally biased region" description="Low complexity" evidence="1">
    <location>
        <begin position="53"/>
        <end position="63"/>
    </location>
</feature>
<dbReference type="PANTHER" id="PTHR41542:SF1">
    <property type="entry name" value="BLL5807 PROTEIN"/>
    <property type="match status" value="1"/>
</dbReference>
<keyword evidence="2" id="KW-0812">Transmembrane</keyword>
<keyword evidence="2" id="KW-1133">Transmembrane helix</keyword>
<evidence type="ECO:0000313" key="4">
    <source>
        <dbReference type="EMBL" id="REK77160.1"/>
    </source>
</evidence>
<keyword evidence="3" id="KW-0732">Signal</keyword>
<evidence type="ECO:0008006" key="6">
    <source>
        <dbReference type="Google" id="ProtNLM"/>
    </source>
</evidence>
<evidence type="ECO:0000256" key="1">
    <source>
        <dbReference type="SAM" id="MobiDB-lite"/>
    </source>
</evidence>